<keyword evidence="5" id="KW-0597">Phosphoprotein</keyword>
<dbReference type="SMART" id="SM00312">
    <property type="entry name" value="PX"/>
    <property type="match status" value="1"/>
</dbReference>
<dbReference type="FunFam" id="3.30.1520.10:FF:000029">
    <property type="entry name" value="sorting nexin-15 isoform X1"/>
    <property type="match status" value="1"/>
</dbReference>
<dbReference type="InterPro" id="IPR009057">
    <property type="entry name" value="Homeodomain-like_sf"/>
</dbReference>
<evidence type="ECO:0000256" key="1">
    <source>
        <dbReference type="ARBA" id="ARBA00004123"/>
    </source>
</evidence>
<dbReference type="GO" id="GO:0048468">
    <property type="term" value="P:cell development"/>
    <property type="evidence" value="ECO:0007669"/>
    <property type="project" value="UniProtKB-ARBA"/>
</dbReference>
<feature type="domain" description="Prospero" evidence="16">
    <location>
        <begin position="737"/>
        <end position="894"/>
    </location>
</feature>
<keyword evidence="8" id="KW-0238">DNA-binding</keyword>
<evidence type="ECO:0000256" key="12">
    <source>
        <dbReference type="ARBA" id="ARBA00053809"/>
    </source>
</evidence>
<accession>A0A151LZL6</accession>
<dbReference type="PANTHER" id="PTHR12198:SF0">
    <property type="entry name" value="HOMEOBOX PROTEIN PROSPERO"/>
    <property type="match status" value="1"/>
</dbReference>
<sequence>MARQAKDEYQRDYTVTEPRTNPKGYTEYKVTAKFVSKTNPEDIKEVVVWKRYSDLRKLHGDLAYTHRHLFRRLEDFPAFPKAQVFGRFEPEVIEERRQAAETMLRFTVPIPALTNSPQLKEFFRGGEVRRPLDACSLPSLPPPLIPMPPGGLDETQAATEQLEPRSPGAEETLGAESYRLEGEDTGGDLGIREQQGDADLDALFAGGGLEDEDRGSPPPGALPPHDLALFDPVLAAGPPMEEFPVGTCQAMCPPAERARRERQGRLHRLEEEDGAVKEYSRPAAGKPRPLPEELRPPAVLLATVRHLLGCVESQAATAVAPAEGYDFITDRLRAVRLDAALQGLRGAPYATLLERVAAYLLHAGYCLGAQPPALWDPHLHRAQLQETFAGLRRCYREPGPHRAQPLFQACFLLCNLGSSEALRETLDLPAPLRGSPELRTALDIHWAFLERDWARFFRRARGLSYLASCALHPHVAPARRQALLTLSHGFNSRRGHFPLERLARLLAAEGEGEVAELCEAHGLRVEGAAVIFQKAAYKDPGVLEHRPSWELVEGKRGEGSLLELVEGVDPELSMSLPHLKLEVPHTRRDLPWPWVASRTGEPCMGHSLPSAKQPRSLDPEGPEARARLQQELEAMAEQVGQLRENLAQISWGLAWAGLASGIPPRLERGVPPGLAQLLKEELGAVVDAVLRGVVPPPRCRPPGDQAEALALVVRKPPVAPLLPHSGLDGPPCQPPAQGSLTPGHLKKAKLMFFYTRYPSAATLKAYFPDVRFSRSVTAQLIKWFSNFREFFYLQAERFSRQALSGGRAGPQGPSVTPACQLARVLCQHFNKASDYQVPAGFLEVTQVAVREFSQAIAGGRDADPAWKKPIYRVISKLEADIPEAFRAPPGPPHT</sequence>
<evidence type="ECO:0000256" key="5">
    <source>
        <dbReference type="ARBA" id="ARBA00022553"/>
    </source>
</evidence>
<dbReference type="Pfam" id="PF00787">
    <property type="entry name" value="PX"/>
    <property type="match status" value="1"/>
</dbReference>
<evidence type="ECO:0000256" key="10">
    <source>
        <dbReference type="ARBA" id="ARBA00023163"/>
    </source>
</evidence>
<evidence type="ECO:0000256" key="2">
    <source>
        <dbReference type="ARBA" id="ARBA00010883"/>
    </source>
</evidence>
<dbReference type="SUPFAM" id="SSF46689">
    <property type="entry name" value="Homeodomain-like"/>
    <property type="match status" value="1"/>
</dbReference>
<keyword evidence="6" id="KW-0653">Protein transport</keyword>
<feature type="compositionally biased region" description="Basic and acidic residues" evidence="14">
    <location>
        <begin position="1"/>
        <end position="11"/>
    </location>
</feature>
<organism evidence="17 18">
    <name type="scientific">Alligator mississippiensis</name>
    <name type="common">American alligator</name>
    <dbReference type="NCBI Taxonomy" id="8496"/>
    <lineage>
        <taxon>Eukaryota</taxon>
        <taxon>Metazoa</taxon>
        <taxon>Chordata</taxon>
        <taxon>Craniata</taxon>
        <taxon>Vertebrata</taxon>
        <taxon>Euteleostomi</taxon>
        <taxon>Archelosauria</taxon>
        <taxon>Archosauria</taxon>
        <taxon>Crocodylia</taxon>
        <taxon>Alligatoridae</taxon>
        <taxon>Alligatorinae</taxon>
        <taxon>Alligator</taxon>
    </lineage>
</organism>
<feature type="region of interest" description="Disordered" evidence="14">
    <location>
        <begin position="1"/>
        <end position="23"/>
    </location>
</feature>
<dbReference type="InterPro" id="IPR001683">
    <property type="entry name" value="PX_dom"/>
</dbReference>
<evidence type="ECO:0000313" key="18">
    <source>
        <dbReference type="Proteomes" id="UP000050525"/>
    </source>
</evidence>
<dbReference type="InterPro" id="IPR005062">
    <property type="entry name" value="SAC3/GANP/THP3_conserved"/>
</dbReference>
<dbReference type="InterPro" id="IPR039350">
    <property type="entry name" value="Prospero_homeodomain"/>
</dbReference>
<gene>
    <name evidence="17" type="primary">SAC3D1</name>
    <name evidence="17" type="ORF">Y1Q_0015235</name>
</gene>
<evidence type="ECO:0000256" key="3">
    <source>
        <dbReference type="ARBA" id="ARBA00022448"/>
    </source>
</evidence>
<proteinExistence type="inferred from homology"/>
<keyword evidence="18" id="KW-1185">Reference proteome</keyword>
<dbReference type="GO" id="GO:0005634">
    <property type="term" value="C:nucleus"/>
    <property type="evidence" value="ECO:0007669"/>
    <property type="project" value="UniProtKB-SubCell"/>
</dbReference>
<reference evidence="17 18" key="1">
    <citation type="journal article" date="2012" name="Genome Biol.">
        <title>Sequencing three crocodilian genomes to illuminate the evolution of archosaurs and amniotes.</title>
        <authorList>
            <person name="St John J.A."/>
            <person name="Braun E.L."/>
            <person name="Isberg S.R."/>
            <person name="Miles L.G."/>
            <person name="Chong A.Y."/>
            <person name="Gongora J."/>
            <person name="Dalzell P."/>
            <person name="Moran C."/>
            <person name="Bed'hom B."/>
            <person name="Abzhanov A."/>
            <person name="Burgess S.C."/>
            <person name="Cooksey A.M."/>
            <person name="Castoe T.A."/>
            <person name="Crawford N.G."/>
            <person name="Densmore L.D."/>
            <person name="Drew J.C."/>
            <person name="Edwards S.V."/>
            <person name="Faircloth B.C."/>
            <person name="Fujita M.K."/>
            <person name="Greenwold M.J."/>
            <person name="Hoffmann F.G."/>
            <person name="Howard J.M."/>
            <person name="Iguchi T."/>
            <person name="Janes D.E."/>
            <person name="Khan S.Y."/>
            <person name="Kohno S."/>
            <person name="de Koning A.J."/>
            <person name="Lance S.L."/>
            <person name="McCarthy F.M."/>
            <person name="McCormack J.E."/>
            <person name="Merchant M.E."/>
            <person name="Peterson D.G."/>
            <person name="Pollock D.D."/>
            <person name="Pourmand N."/>
            <person name="Raney B.J."/>
            <person name="Roessler K.A."/>
            <person name="Sanford J.R."/>
            <person name="Sawyer R.H."/>
            <person name="Schmidt C.J."/>
            <person name="Triplett E.W."/>
            <person name="Tuberville T.D."/>
            <person name="Venegas-Anaya M."/>
            <person name="Howard J.T."/>
            <person name="Jarvis E.D."/>
            <person name="Guillette L.J.Jr."/>
            <person name="Glenn T.C."/>
            <person name="Green R.E."/>
            <person name="Ray D.A."/>
        </authorList>
    </citation>
    <scope>NUCLEOTIDE SEQUENCE [LARGE SCALE GENOMIC DNA]</scope>
    <source>
        <strain evidence="17">KSC_2009_1</strain>
    </source>
</reference>
<dbReference type="Gene3D" id="3.30.1520.10">
    <property type="entry name" value="Phox-like domain"/>
    <property type="match status" value="1"/>
</dbReference>
<dbReference type="PANTHER" id="PTHR12198">
    <property type="entry name" value="HOMEOBOX PROTEIN PROSPERO/PROX-1/CEH-26"/>
    <property type="match status" value="1"/>
</dbReference>
<protein>
    <recommendedName>
        <fullName evidence="13">Sorting nexin-15</fullName>
    </recommendedName>
</protein>
<feature type="region of interest" description="Disordered" evidence="14">
    <location>
        <begin position="161"/>
        <end position="185"/>
    </location>
</feature>
<evidence type="ECO:0000256" key="9">
    <source>
        <dbReference type="ARBA" id="ARBA00023155"/>
    </source>
</evidence>
<dbReference type="PROSITE" id="PS51818">
    <property type="entry name" value="HOMEO_PROSPERO"/>
    <property type="match status" value="1"/>
</dbReference>
<dbReference type="GO" id="GO:0007399">
    <property type="term" value="P:nervous system development"/>
    <property type="evidence" value="ECO:0007669"/>
    <property type="project" value="UniProtKB-ARBA"/>
</dbReference>
<feature type="region of interest" description="Disordered" evidence="14">
    <location>
        <begin position="254"/>
        <end position="292"/>
    </location>
</feature>
<evidence type="ECO:0000256" key="4">
    <source>
        <dbReference type="ARBA" id="ARBA00022481"/>
    </source>
</evidence>
<dbReference type="InterPro" id="IPR023082">
    <property type="entry name" value="Homeo_prospero_dom"/>
</dbReference>
<dbReference type="STRING" id="8496.A0A151LZL6"/>
<evidence type="ECO:0000256" key="14">
    <source>
        <dbReference type="SAM" id="MobiDB-lite"/>
    </source>
</evidence>
<keyword evidence="4" id="KW-0488">Methylation</keyword>
<dbReference type="GO" id="GO:0015031">
    <property type="term" value="P:protein transport"/>
    <property type="evidence" value="ECO:0007669"/>
    <property type="project" value="UniProtKB-KW"/>
</dbReference>
<dbReference type="AlphaFoldDB" id="A0A151LZL6"/>
<evidence type="ECO:0000256" key="11">
    <source>
        <dbReference type="ARBA" id="ARBA00023242"/>
    </source>
</evidence>
<feature type="compositionally biased region" description="Basic and acidic residues" evidence="14">
    <location>
        <begin position="256"/>
        <end position="280"/>
    </location>
</feature>
<dbReference type="SUPFAM" id="SSF64268">
    <property type="entry name" value="PX domain"/>
    <property type="match status" value="1"/>
</dbReference>
<feature type="domain" description="PX" evidence="15">
    <location>
        <begin position="6"/>
        <end position="130"/>
    </location>
</feature>
<keyword evidence="9" id="KW-0371">Homeobox</keyword>
<evidence type="ECO:0000259" key="15">
    <source>
        <dbReference type="PROSITE" id="PS50195"/>
    </source>
</evidence>
<dbReference type="GO" id="GO:0000978">
    <property type="term" value="F:RNA polymerase II cis-regulatory region sequence-specific DNA binding"/>
    <property type="evidence" value="ECO:0007669"/>
    <property type="project" value="TreeGrafter"/>
</dbReference>
<evidence type="ECO:0000256" key="7">
    <source>
        <dbReference type="ARBA" id="ARBA00023015"/>
    </source>
</evidence>
<evidence type="ECO:0000256" key="13">
    <source>
        <dbReference type="ARBA" id="ARBA00071932"/>
    </source>
</evidence>
<keyword evidence="7" id="KW-0805">Transcription regulation</keyword>
<dbReference type="Pfam" id="PF03399">
    <property type="entry name" value="SAC3_GANP"/>
    <property type="match status" value="1"/>
</dbReference>
<comment type="similarity">
    <text evidence="2">Belongs to the sorting nexin family.</text>
</comment>
<keyword evidence="3" id="KW-0813">Transport</keyword>
<dbReference type="Gene3D" id="1.25.40.990">
    <property type="match status" value="1"/>
</dbReference>
<dbReference type="EMBL" id="AKHW03006876">
    <property type="protein sequence ID" value="KYO17694.1"/>
    <property type="molecule type" value="Genomic_DNA"/>
</dbReference>
<dbReference type="InterPro" id="IPR037131">
    <property type="entry name" value="Homeo_prospero_dom_sf"/>
</dbReference>
<comment type="function">
    <text evidence="12">May be involved in several stages of intracellular trafficking. Overexpression of SNX15 disrupts the normal trafficking of proteins from the plasma membrane to recycling endosomes or the TGN.</text>
</comment>
<evidence type="ECO:0000313" key="17">
    <source>
        <dbReference type="EMBL" id="KYO17694.1"/>
    </source>
</evidence>
<keyword evidence="10" id="KW-0804">Transcription</keyword>
<evidence type="ECO:0000256" key="8">
    <source>
        <dbReference type="ARBA" id="ARBA00023125"/>
    </source>
</evidence>
<comment type="caution">
    <text evidence="17">The sequence shown here is derived from an EMBL/GenBank/DDBJ whole genome shotgun (WGS) entry which is preliminary data.</text>
</comment>
<dbReference type="GO" id="GO:0035091">
    <property type="term" value="F:phosphatidylinositol binding"/>
    <property type="evidence" value="ECO:0007669"/>
    <property type="project" value="InterPro"/>
</dbReference>
<comment type="subcellular location">
    <subcellularLocation>
        <location evidence="1">Nucleus</location>
    </subcellularLocation>
</comment>
<dbReference type="InterPro" id="IPR036871">
    <property type="entry name" value="PX_dom_sf"/>
</dbReference>
<dbReference type="PROSITE" id="PS50195">
    <property type="entry name" value="PX"/>
    <property type="match status" value="1"/>
</dbReference>
<evidence type="ECO:0000259" key="16">
    <source>
        <dbReference type="PROSITE" id="PS51818"/>
    </source>
</evidence>
<dbReference type="GO" id="GO:0000981">
    <property type="term" value="F:DNA-binding transcription factor activity, RNA polymerase II-specific"/>
    <property type="evidence" value="ECO:0007669"/>
    <property type="project" value="TreeGrafter"/>
</dbReference>
<evidence type="ECO:0000256" key="6">
    <source>
        <dbReference type="ARBA" id="ARBA00022927"/>
    </source>
</evidence>
<keyword evidence="11" id="KW-0539">Nucleus</keyword>
<dbReference type="Proteomes" id="UP000050525">
    <property type="component" value="Unassembled WGS sequence"/>
</dbReference>
<name>A0A151LZL6_ALLMI</name>
<dbReference type="Gene3D" id="1.10.10.500">
    <property type="entry name" value="Homeo-prospero domain"/>
    <property type="match status" value="1"/>
</dbReference>
<dbReference type="Pfam" id="PF05044">
    <property type="entry name" value="HPD"/>
    <property type="match status" value="1"/>
</dbReference>
<dbReference type="eggNOG" id="KOG1860">
    <property type="taxonomic scope" value="Eukaryota"/>
</dbReference>